<dbReference type="Proteomes" id="UP000030669">
    <property type="component" value="Unassembled WGS sequence"/>
</dbReference>
<feature type="region of interest" description="Disordered" evidence="1">
    <location>
        <begin position="196"/>
        <end position="331"/>
    </location>
</feature>
<evidence type="ECO:0000313" key="3">
    <source>
        <dbReference type="Proteomes" id="UP000030669"/>
    </source>
</evidence>
<proteinExistence type="predicted"/>
<name>S7PSS7_GLOTA</name>
<dbReference type="OrthoDB" id="3067839at2759"/>
<dbReference type="EMBL" id="KB469316">
    <property type="protein sequence ID" value="EPQ50432.1"/>
    <property type="molecule type" value="Genomic_DNA"/>
</dbReference>
<gene>
    <name evidence="2" type="ORF">GLOTRDRAFT_133984</name>
</gene>
<reference evidence="2 3" key="1">
    <citation type="journal article" date="2012" name="Science">
        <title>The Paleozoic origin of enzymatic lignin decomposition reconstructed from 31 fungal genomes.</title>
        <authorList>
            <person name="Floudas D."/>
            <person name="Binder M."/>
            <person name="Riley R."/>
            <person name="Barry K."/>
            <person name="Blanchette R.A."/>
            <person name="Henrissat B."/>
            <person name="Martinez A.T."/>
            <person name="Otillar R."/>
            <person name="Spatafora J.W."/>
            <person name="Yadav J.S."/>
            <person name="Aerts A."/>
            <person name="Benoit I."/>
            <person name="Boyd A."/>
            <person name="Carlson A."/>
            <person name="Copeland A."/>
            <person name="Coutinho P.M."/>
            <person name="de Vries R.P."/>
            <person name="Ferreira P."/>
            <person name="Findley K."/>
            <person name="Foster B."/>
            <person name="Gaskell J."/>
            <person name="Glotzer D."/>
            <person name="Gorecki P."/>
            <person name="Heitman J."/>
            <person name="Hesse C."/>
            <person name="Hori C."/>
            <person name="Igarashi K."/>
            <person name="Jurgens J.A."/>
            <person name="Kallen N."/>
            <person name="Kersten P."/>
            <person name="Kohler A."/>
            <person name="Kuees U."/>
            <person name="Kumar T.K.A."/>
            <person name="Kuo A."/>
            <person name="LaButti K."/>
            <person name="Larrondo L.F."/>
            <person name="Lindquist E."/>
            <person name="Ling A."/>
            <person name="Lombard V."/>
            <person name="Lucas S."/>
            <person name="Lundell T."/>
            <person name="Martin R."/>
            <person name="McLaughlin D.J."/>
            <person name="Morgenstern I."/>
            <person name="Morin E."/>
            <person name="Murat C."/>
            <person name="Nagy L.G."/>
            <person name="Nolan M."/>
            <person name="Ohm R.A."/>
            <person name="Patyshakuliyeva A."/>
            <person name="Rokas A."/>
            <person name="Ruiz-Duenas F.J."/>
            <person name="Sabat G."/>
            <person name="Salamov A."/>
            <person name="Samejima M."/>
            <person name="Schmutz J."/>
            <person name="Slot J.C."/>
            <person name="St John F."/>
            <person name="Stenlid J."/>
            <person name="Sun H."/>
            <person name="Sun S."/>
            <person name="Syed K."/>
            <person name="Tsang A."/>
            <person name="Wiebenga A."/>
            <person name="Young D."/>
            <person name="Pisabarro A."/>
            <person name="Eastwood D.C."/>
            <person name="Martin F."/>
            <person name="Cullen D."/>
            <person name="Grigoriev I.V."/>
            <person name="Hibbett D.S."/>
        </authorList>
    </citation>
    <scope>NUCLEOTIDE SEQUENCE [LARGE SCALE GENOMIC DNA]</scope>
    <source>
        <strain evidence="2 3">ATCC 11539</strain>
    </source>
</reference>
<dbReference type="HOGENOM" id="CLU_353752_0_0_1"/>
<protein>
    <submittedName>
        <fullName evidence="2">Uncharacterized protein</fullName>
    </submittedName>
</protein>
<evidence type="ECO:0000313" key="2">
    <source>
        <dbReference type="EMBL" id="EPQ50432.1"/>
    </source>
</evidence>
<evidence type="ECO:0000256" key="1">
    <source>
        <dbReference type="SAM" id="MobiDB-lite"/>
    </source>
</evidence>
<dbReference type="AlphaFoldDB" id="S7PSS7"/>
<dbReference type="GeneID" id="19302885"/>
<dbReference type="KEGG" id="gtr:GLOTRDRAFT_133984"/>
<organism evidence="2 3">
    <name type="scientific">Gloeophyllum trabeum (strain ATCC 11539 / FP-39264 / Madison 617)</name>
    <name type="common">Brown rot fungus</name>
    <dbReference type="NCBI Taxonomy" id="670483"/>
    <lineage>
        <taxon>Eukaryota</taxon>
        <taxon>Fungi</taxon>
        <taxon>Dikarya</taxon>
        <taxon>Basidiomycota</taxon>
        <taxon>Agaricomycotina</taxon>
        <taxon>Agaricomycetes</taxon>
        <taxon>Gloeophyllales</taxon>
        <taxon>Gloeophyllaceae</taxon>
        <taxon>Gloeophyllum</taxon>
    </lineage>
</organism>
<accession>S7PSS7</accession>
<dbReference type="RefSeq" id="XP_007871145.1">
    <property type="nucleotide sequence ID" value="XM_007872954.1"/>
</dbReference>
<keyword evidence="3" id="KW-1185">Reference proteome</keyword>
<sequence>MASTSSRTPTDDELRHKQFLNSEWEREEAFEETLRSQRYEVLQAEISNGAGERARNKVFDEFIVKIDEARANAAYARMQAFEGARESQQLEYEKNEAIRSAAFQSEMHTFQAQVVVELEVQEKHCSRFMDFRGPVLAQDHQHRQAVCASLRRRFEQQFDDILKPWVEAFDQNFEALLRKRQERALRLRREYPQPFDELFPGAESSTTHTVGSVPGYPDADPTWTSGFEEDLSGSDSTEISPLIPLPHGSHSLRRDTIGMPSSSSNIQYLGGANQSEEDPGNLSGPVEGSRPGGAMPPLACEEMGASPSREGSNSNPARNEDASPKGMQPTELSIDVMFQENQTNRRERFREEERERVERWIAEEMVRDYAGTDREVVFESKILDSAKTFTQEMLTYDRIFEIKQQDRVLDVTGDRFNEALSQWVGSFRAFESQTDSLYVSMMKAEEDLVQALQDTVEEVVERQTDWMNDLRDKHRKVFSQTRSLLAMWVGCSISLPWNSKGQSTRRKFMYRTANRESEMVRDIDRVGTGPAPKRPCPLRQGGGPIRLPSFNIARRPSSPVTGVGIQSIVARTYIADPLPIPGDLHGREANLSGERDRQTVFRESQESMKTVFDKSMRKRQQEFALKEAGREQAFAQAQTAWQRRWQAQERSQSDEYIDSQRRRAEEFQESQVVRKRKFHEEQRDRAKRFHDFIEARRDEFRRNQEAREVRWTQGEDNLRYGFWEWEEEYLAQLSGMVTKYQGLFCDDEASRHQDFERAVDSRVPYSDRPGSGCSIA</sequence>
<feature type="region of interest" description="Disordered" evidence="1">
    <location>
        <begin position="525"/>
        <end position="545"/>
    </location>
</feature>